<evidence type="ECO:0008006" key="5">
    <source>
        <dbReference type="Google" id="ProtNLM"/>
    </source>
</evidence>
<reference evidence="3 4" key="1">
    <citation type="submission" date="2024-11" db="EMBL/GenBank/DDBJ databases">
        <title>Chromosome-level genome assembly of the freshwater bivalve Anodonta woodiana.</title>
        <authorList>
            <person name="Chen X."/>
        </authorList>
    </citation>
    <scope>NUCLEOTIDE SEQUENCE [LARGE SCALE GENOMIC DNA]</scope>
    <source>
        <strain evidence="3">MN2024</strain>
        <tissue evidence="3">Gills</tissue>
    </source>
</reference>
<dbReference type="PANTHER" id="PTHR24198">
    <property type="entry name" value="ANKYRIN REPEAT AND PROTEIN KINASE DOMAIN-CONTAINING PROTEIN"/>
    <property type="match status" value="1"/>
</dbReference>
<dbReference type="Gene3D" id="1.25.40.20">
    <property type="entry name" value="Ankyrin repeat-containing domain"/>
    <property type="match status" value="1"/>
</dbReference>
<gene>
    <name evidence="3" type="ORF">ACJMK2_011122</name>
</gene>
<dbReference type="SUPFAM" id="SSF48403">
    <property type="entry name" value="Ankyrin repeat"/>
    <property type="match status" value="1"/>
</dbReference>
<keyword evidence="2" id="KW-0040">ANK repeat</keyword>
<dbReference type="AlphaFoldDB" id="A0ABD3V6H5"/>
<dbReference type="PANTHER" id="PTHR24198:SF165">
    <property type="entry name" value="ANKYRIN REPEAT-CONTAINING PROTEIN-RELATED"/>
    <property type="match status" value="1"/>
</dbReference>
<dbReference type="Proteomes" id="UP001634394">
    <property type="component" value="Unassembled WGS sequence"/>
</dbReference>
<accession>A0ABD3V6H5</accession>
<evidence type="ECO:0000256" key="2">
    <source>
        <dbReference type="ARBA" id="ARBA00023043"/>
    </source>
</evidence>
<dbReference type="InterPro" id="IPR036770">
    <property type="entry name" value="Ankyrin_rpt-contain_sf"/>
</dbReference>
<dbReference type="InterPro" id="IPR002110">
    <property type="entry name" value="Ankyrin_rpt"/>
</dbReference>
<name>A0ABD3V6H5_SINWO</name>
<proteinExistence type="predicted"/>
<dbReference type="SMART" id="SM00248">
    <property type="entry name" value="ANK"/>
    <property type="match status" value="5"/>
</dbReference>
<organism evidence="3 4">
    <name type="scientific">Sinanodonta woodiana</name>
    <name type="common">Chinese pond mussel</name>
    <name type="synonym">Anodonta woodiana</name>
    <dbReference type="NCBI Taxonomy" id="1069815"/>
    <lineage>
        <taxon>Eukaryota</taxon>
        <taxon>Metazoa</taxon>
        <taxon>Spiralia</taxon>
        <taxon>Lophotrochozoa</taxon>
        <taxon>Mollusca</taxon>
        <taxon>Bivalvia</taxon>
        <taxon>Autobranchia</taxon>
        <taxon>Heteroconchia</taxon>
        <taxon>Palaeoheterodonta</taxon>
        <taxon>Unionida</taxon>
        <taxon>Unionoidea</taxon>
        <taxon>Unionidae</taxon>
        <taxon>Unioninae</taxon>
        <taxon>Sinanodonta</taxon>
    </lineage>
</organism>
<sequence>MYAAYKGTSTPRGMGVPNFRPEAVTSAVKQFLEKIKKGADPKNAGSSLGTVTKEAIMVWLDENDLDLLHHVIILNKPEAVDYLLTHGYFQAPFEPKTNLYLHLACKLGYRTIVNIIIQHRKDDNRPSANLTYSTDKDNSSLAGSFKQSVKREVTPIDVAAEAGHLSCVKQILDQCVLKENPDYARSPYIALACLSGSFMSVRLIIKAEKPKEADLRAAAEVSLRFAQAQCLDLLLDEKFEKKNMFDNMNWFHVLYSNTSTISFGSEGYRRLPEVTSVLIKHKFDVQAFSPPNTYPLYSLIQNSLCIHDYVNTRHYLNCVRILLDAGADPNFDEVEAEIKLNRKGIRTVHGRTAYSSAIHCLFHTVESYSEYLESKALGVRFVVQCAEALIKGSSKINKVGHTVDKNSKILGSVLHHFCRSSVKVGVDTDILKFLLRQGADPDSKVDGKYAINLFFDTLFENLKDIEEWGRSTRDFTEDTANILSLCIYMKRSSLKETLNIFKKDYSRDPPPKMKPYIHQARAELELRASEVWPLKRLCRVLIWDLCGRDASIVHKLPTNMESKTYILPIF</sequence>
<keyword evidence="4" id="KW-1185">Reference proteome</keyword>
<evidence type="ECO:0000313" key="3">
    <source>
        <dbReference type="EMBL" id="KAL3856353.1"/>
    </source>
</evidence>
<dbReference type="EMBL" id="JBJQND010000013">
    <property type="protein sequence ID" value="KAL3856353.1"/>
    <property type="molecule type" value="Genomic_DNA"/>
</dbReference>
<evidence type="ECO:0000313" key="4">
    <source>
        <dbReference type="Proteomes" id="UP001634394"/>
    </source>
</evidence>
<evidence type="ECO:0000256" key="1">
    <source>
        <dbReference type="ARBA" id="ARBA00022737"/>
    </source>
</evidence>
<comment type="caution">
    <text evidence="3">The sequence shown here is derived from an EMBL/GenBank/DDBJ whole genome shotgun (WGS) entry which is preliminary data.</text>
</comment>
<keyword evidence="1" id="KW-0677">Repeat</keyword>
<protein>
    <recommendedName>
        <fullName evidence="5">Ankyrin repeat protein</fullName>
    </recommendedName>
</protein>